<dbReference type="CDD" id="cd06257">
    <property type="entry name" value="DnaJ"/>
    <property type="match status" value="1"/>
</dbReference>
<gene>
    <name evidence="3" type="ORF">B4O97_02155</name>
</gene>
<evidence type="ECO:0000256" key="1">
    <source>
        <dbReference type="SAM" id="MobiDB-lite"/>
    </source>
</evidence>
<proteinExistence type="predicted"/>
<feature type="region of interest" description="Disordered" evidence="1">
    <location>
        <begin position="73"/>
        <end position="97"/>
    </location>
</feature>
<sequence length="216" mass="24835">MIPEIPAHYLRILGLPDNPDSADIKRAYHQAARSNHPDLFPDSEHQKQELAMMRINEAYMALTALFYIRGQAESKPSSNSPPAAAPPSPEEKLPGPLKNPDYVYYKRGIENYRAGQRRFFDRKNAAGRPQHFVPDSQLLNLAISALRHFQKSYACFYQVVSEYPDSIWVRDSKFHLWRLEQYNRVYTRICRQLASRVAAKQEQQGDPGLAEPFTEG</sequence>
<protein>
    <recommendedName>
        <fullName evidence="2">J domain-containing protein</fullName>
    </recommendedName>
</protein>
<comment type="caution">
    <text evidence="3">The sequence shown here is derived from an EMBL/GenBank/DDBJ whole genome shotgun (WGS) entry which is preliminary data.</text>
</comment>
<dbReference type="STRING" id="1963862.B4O97_02155"/>
<dbReference type="InterPro" id="IPR036869">
    <property type="entry name" value="J_dom_sf"/>
</dbReference>
<dbReference type="InterPro" id="IPR001623">
    <property type="entry name" value="DnaJ_domain"/>
</dbReference>
<evidence type="ECO:0000259" key="2">
    <source>
        <dbReference type="PROSITE" id="PS50076"/>
    </source>
</evidence>
<dbReference type="Pfam" id="PF00226">
    <property type="entry name" value="DnaJ"/>
    <property type="match status" value="1"/>
</dbReference>
<feature type="domain" description="J" evidence="2">
    <location>
        <begin position="8"/>
        <end position="76"/>
    </location>
</feature>
<feature type="compositionally biased region" description="Low complexity" evidence="1">
    <location>
        <begin position="73"/>
        <end position="82"/>
    </location>
</feature>
<reference evidence="3 4" key="1">
    <citation type="submission" date="2017-03" db="EMBL/GenBank/DDBJ databases">
        <title>Draft Genome sequence of Marispirochaeta sp. strain JC444.</title>
        <authorList>
            <person name="Shivani Y."/>
            <person name="Subhash Y."/>
            <person name="Sasikala C."/>
            <person name="Ramana C."/>
        </authorList>
    </citation>
    <scope>NUCLEOTIDE SEQUENCE [LARGE SCALE GENOMIC DNA]</scope>
    <source>
        <strain evidence="3 4">JC444</strain>
    </source>
</reference>
<evidence type="ECO:0000313" key="4">
    <source>
        <dbReference type="Proteomes" id="UP000192343"/>
    </source>
</evidence>
<dbReference type="EMBL" id="MWQY01000002">
    <property type="protein sequence ID" value="ORC37827.1"/>
    <property type="molecule type" value="Genomic_DNA"/>
</dbReference>
<dbReference type="Proteomes" id="UP000192343">
    <property type="component" value="Unassembled WGS sequence"/>
</dbReference>
<dbReference type="OrthoDB" id="9779889at2"/>
<organism evidence="3 4">
    <name type="scientific">Marispirochaeta aestuarii</name>
    <dbReference type="NCBI Taxonomy" id="1963862"/>
    <lineage>
        <taxon>Bacteria</taxon>
        <taxon>Pseudomonadati</taxon>
        <taxon>Spirochaetota</taxon>
        <taxon>Spirochaetia</taxon>
        <taxon>Spirochaetales</taxon>
        <taxon>Spirochaetaceae</taxon>
        <taxon>Marispirochaeta</taxon>
    </lineage>
</organism>
<name>A0A1Y1S224_9SPIO</name>
<dbReference type="Gene3D" id="1.10.287.110">
    <property type="entry name" value="DnaJ domain"/>
    <property type="match status" value="1"/>
</dbReference>
<dbReference type="RefSeq" id="WP_083047866.1">
    <property type="nucleotide sequence ID" value="NZ_MWQY01000002.1"/>
</dbReference>
<evidence type="ECO:0000313" key="3">
    <source>
        <dbReference type="EMBL" id="ORC37827.1"/>
    </source>
</evidence>
<dbReference type="SMART" id="SM00271">
    <property type="entry name" value="DnaJ"/>
    <property type="match status" value="1"/>
</dbReference>
<dbReference type="PROSITE" id="PS50076">
    <property type="entry name" value="DNAJ_2"/>
    <property type="match status" value="1"/>
</dbReference>
<dbReference type="AlphaFoldDB" id="A0A1Y1S224"/>
<keyword evidence="4" id="KW-1185">Reference proteome</keyword>
<dbReference type="SUPFAM" id="SSF46565">
    <property type="entry name" value="Chaperone J-domain"/>
    <property type="match status" value="1"/>
</dbReference>
<accession>A0A1Y1S224</accession>